<protein>
    <submittedName>
        <fullName evidence="1">Uncharacterized protein</fullName>
    </submittedName>
</protein>
<evidence type="ECO:0000313" key="1">
    <source>
        <dbReference type="EMBL" id="KAJ7689287.1"/>
    </source>
</evidence>
<accession>A0AAD7DEI3</accession>
<name>A0AAD7DEI3_MYCRO</name>
<sequence>MMDPSVEGDADDKSSYFPPFFPSAIEREIFETAAELYPESIAPLVLVAHRAHECDHRIERVKYRTVTSSDDTVGRSLCEVHTLRRAIRANVKPAGFFHERVRNLFLDCHLDEEGMREVLSACSGVHSLALFDVGPSALPSLGLMQPRRLYAWLTNLFGGIKLVDLSHPMFARLTHLDLLDEAIADFPWPDFAALPALTHLSLFQLSSTGVIERVLATCPRLAVLIDMQLSLPVPADRLSVDDPRFVCVAVTYLNYKSDWVIGTQGGLDFWARADAFVAKKKRGEIKPTSGVGRREAESWIRLKTGSGEDGLE</sequence>
<keyword evidence="2" id="KW-1185">Reference proteome</keyword>
<dbReference type="EMBL" id="JARKIE010000073">
    <property type="protein sequence ID" value="KAJ7689287.1"/>
    <property type="molecule type" value="Genomic_DNA"/>
</dbReference>
<evidence type="ECO:0000313" key="2">
    <source>
        <dbReference type="Proteomes" id="UP001221757"/>
    </source>
</evidence>
<proteinExistence type="predicted"/>
<reference evidence="1" key="1">
    <citation type="submission" date="2023-03" db="EMBL/GenBank/DDBJ databases">
        <title>Massive genome expansion in bonnet fungi (Mycena s.s.) driven by repeated elements and novel gene families across ecological guilds.</title>
        <authorList>
            <consortium name="Lawrence Berkeley National Laboratory"/>
            <person name="Harder C.B."/>
            <person name="Miyauchi S."/>
            <person name="Viragh M."/>
            <person name="Kuo A."/>
            <person name="Thoen E."/>
            <person name="Andreopoulos B."/>
            <person name="Lu D."/>
            <person name="Skrede I."/>
            <person name="Drula E."/>
            <person name="Henrissat B."/>
            <person name="Morin E."/>
            <person name="Kohler A."/>
            <person name="Barry K."/>
            <person name="LaButti K."/>
            <person name="Morin E."/>
            <person name="Salamov A."/>
            <person name="Lipzen A."/>
            <person name="Mereny Z."/>
            <person name="Hegedus B."/>
            <person name="Baldrian P."/>
            <person name="Stursova M."/>
            <person name="Weitz H."/>
            <person name="Taylor A."/>
            <person name="Grigoriev I.V."/>
            <person name="Nagy L.G."/>
            <person name="Martin F."/>
            <person name="Kauserud H."/>
        </authorList>
    </citation>
    <scope>NUCLEOTIDE SEQUENCE</scope>
    <source>
        <strain evidence="1">CBHHK067</strain>
    </source>
</reference>
<organism evidence="1 2">
    <name type="scientific">Mycena rosella</name>
    <name type="common">Pink bonnet</name>
    <name type="synonym">Agaricus rosellus</name>
    <dbReference type="NCBI Taxonomy" id="1033263"/>
    <lineage>
        <taxon>Eukaryota</taxon>
        <taxon>Fungi</taxon>
        <taxon>Dikarya</taxon>
        <taxon>Basidiomycota</taxon>
        <taxon>Agaricomycotina</taxon>
        <taxon>Agaricomycetes</taxon>
        <taxon>Agaricomycetidae</taxon>
        <taxon>Agaricales</taxon>
        <taxon>Marasmiineae</taxon>
        <taxon>Mycenaceae</taxon>
        <taxon>Mycena</taxon>
    </lineage>
</organism>
<dbReference type="Proteomes" id="UP001221757">
    <property type="component" value="Unassembled WGS sequence"/>
</dbReference>
<gene>
    <name evidence="1" type="ORF">B0H17DRAFT_1135097</name>
</gene>
<dbReference type="SUPFAM" id="SSF52058">
    <property type="entry name" value="L domain-like"/>
    <property type="match status" value="1"/>
</dbReference>
<dbReference type="AlphaFoldDB" id="A0AAD7DEI3"/>
<comment type="caution">
    <text evidence="1">The sequence shown here is derived from an EMBL/GenBank/DDBJ whole genome shotgun (WGS) entry which is preliminary data.</text>
</comment>